<dbReference type="OrthoDB" id="1922752at2"/>
<dbReference type="RefSeq" id="WP_033678764.1">
    <property type="nucleotide sequence ID" value="NZ_JOTM01000052.1"/>
</dbReference>
<dbReference type="Gene3D" id="3.30.420.40">
    <property type="match status" value="1"/>
</dbReference>
<reference evidence="2 3" key="1">
    <citation type="submission" date="2014-06" db="EMBL/GenBank/DDBJ databases">
        <title>Draft genome sequence of Bacillus gaemokensis JCM 15801 (MCCC 1A00707).</title>
        <authorList>
            <person name="Lai Q."/>
            <person name="Liu Y."/>
            <person name="Shao Z."/>
        </authorList>
    </citation>
    <scope>NUCLEOTIDE SEQUENCE [LARGE SCALE GENOMIC DNA]</scope>
    <source>
        <strain evidence="2 3">JCM 15801</strain>
    </source>
</reference>
<dbReference type="Pfam" id="PF22128">
    <property type="entry name" value="Alp7A_like_C"/>
    <property type="match status" value="1"/>
</dbReference>
<accession>A0A073K5N4</accession>
<evidence type="ECO:0000313" key="3">
    <source>
        <dbReference type="Proteomes" id="UP000027778"/>
    </source>
</evidence>
<dbReference type="AlphaFoldDB" id="A0A073K5N4"/>
<protein>
    <submittedName>
        <fullName evidence="2">Membrane protein</fullName>
    </submittedName>
</protein>
<dbReference type="Proteomes" id="UP000027778">
    <property type="component" value="Unassembled WGS sequence"/>
</dbReference>
<keyword evidence="3" id="KW-1185">Reference proteome</keyword>
<evidence type="ECO:0000259" key="1">
    <source>
        <dbReference type="Pfam" id="PF22128"/>
    </source>
</evidence>
<dbReference type="eggNOG" id="ENOG502Z86W">
    <property type="taxonomic scope" value="Bacteria"/>
</dbReference>
<sequence>MKIGRKVADFGNSFNNFMVDGYYIELATNVVKISKKKAEDLLVDRISRPEELLDRLLISTEIEGEESFYLVGRLAEDNQLANSHVNKMHDKINSPIPYISFLGAIAYYHALNAEQEDNDVEIENMSMMLPIWLLKREEKFSIAHKKMEERFVGEHKVKVLTPGMERELTITVNSAKCRNESEIARHSLKYKMVSKDKNTNVISIEKRYESERFDDYEVVLTDIGGGSTDAVRLGKGLTTPKHRDSFQVIDIEPFLGYLERFRKEKLIQYFKDLRMLEKFIVHNYKEQKYVLSNENTGEEYDFTSEIVEVLKEYARILVAKILDVFIPSSTNTVLKFIYIGGEAPVLEPYIRLALLNHMSKTAAKNNHFFLNNIIQNSEKEIFAPTSRTINLAALELKAIDEMKGQLA</sequence>
<dbReference type="InterPro" id="IPR054368">
    <property type="entry name" value="Alp7A-like_C"/>
</dbReference>
<comment type="caution">
    <text evidence="2">The sequence shown here is derived from an EMBL/GenBank/DDBJ whole genome shotgun (WGS) entry which is preliminary data.</text>
</comment>
<dbReference type="STRING" id="574375.AZF08_22005"/>
<feature type="domain" description="Alp7A-like C-terminal" evidence="1">
    <location>
        <begin position="217"/>
        <end position="372"/>
    </location>
</feature>
<gene>
    <name evidence="2" type="ORF">BAGA_24590</name>
</gene>
<evidence type="ECO:0000313" key="2">
    <source>
        <dbReference type="EMBL" id="KEK21851.1"/>
    </source>
</evidence>
<organism evidence="2 3">
    <name type="scientific">Bacillus gaemokensis</name>
    <dbReference type="NCBI Taxonomy" id="574375"/>
    <lineage>
        <taxon>Bacteria</taxon>
        <taxon>Bacillati</taxon>
        <taxon>Bacillota</taxon>
        <taxon>Bacilli</taxon>
        <taxon>Bacillales</taxon>
        <taxon>Bacillaceae</taxon>
        <taxon>Bacillus</taxon>
        <taxon>Bacillus cereus group</taxon>
    </lineage>
</organism>
<name>A0A073K5N4_9BACI</name>
<proteinExistence type="predicted"/>
<dbReference type="CDD" id="cd24023">
    <property type="entry name" value="ASKHA_NBD_ParM_Alp7A-like"/>
    <property type="match status" value="1"/>
</dbReference>
<dbReference type="EMBL" id="JOTM01000052">
    <property type="protein sequence ID" value="KEK21851.1"/>
    <property type="molecule type" value="Genomic_DNA"/>
</dbReference>